<reference evidence="21" key="1">
    <citation type="journal article" date="2020" name="Stud. Mycol.">
        <title>101 Dothideomycetes genomes: a test case for predicting lifestyles and emergence of pathogens.</title>
        <authorList>
            <person name="Haridas S."/>
            <person name="Albert R."/>
            <person name="Binder M."/>
            <person name="Bloem J."/>
            <person name="Labutti K."/>
            <person name="Salamov A."/>
            <person name="Andreopoulos B."/>
            <person name="Baker S."/>
            <person name="Barry K."/>
            <person name="Bills G."/>
            <person name="Bluhm B."/>
            <person name="Cannon C."/>
            <person name="Castanera R."/>
            <person name="Culley D."/>
            <person name="Daum C."/>
            <person name="Ezra D."/>
            <person name="Gonzalez J."/>
            <person name="Henrissat B."/>
            <person name="Kuo A."/>
            <person name="Liang C."/>
            <person name="Lipzen A."/>
            <person name="Lutzoni F."/>
            <person name="Magnuson J."/>
            <person name="Mondo S."/>
            <person name="Nolan M."/>
            <person name="Ohm R."/>
            <person name="Pangilinan J."/>
            <person name="Park H.-J."/>
            <person name="Ramirez L."/>
            <person name="Alfaro M."/>
            <person name="Sun H."/>
            <person name="Tritt A."/>
            <person name="Yoshinaga Y."/>
            <person name="Zwiers L.-H."/>
            <person name="Turgeon B."/>
            <person name="Goodwin S."/>
            <person name="Spatafora J."/>
            <person name="Crous P."/>
            <person name="Grigoriev I."/>
        </authorList>
    </citation>
    <scope>NUCLEOTIDE SEQUENCE</scope>
    <source>
        <strain evidence="21">CBS 116005</strain>
    </source>
</reference>
<evidence type="ECO:0000256" key="17">
    <source>
        <dbReference type="ARBA" id="ARBA00044262"/>
    </source>
</evidence>
<feature type="disulfide bond" evidence="19">
    <location>
        <begin position="221"/>
        <end position="472"/>
    </location>
</feature>
<dbReference type="PANTHER" id="PTHR20963">
    <property type="entry name" value="MULTIPLE INOSITOL POLYPHOSPHATE PHOSPHATASE-RELATED"/>
    <property type="match status" value="1"/>
</dbReference>
<dbReference type="EMBL" id="ML995916">
    <property type="protein sequence ID" value="KAF2764588.1"/>
    <property type="molecule type" value="Genomic_DNA"/>
</dbReference>
<keyword evidence="22" id="KW-1185">Reference proteome</keyword>
<protein>
    <recommendedName>
        <fullName evidence="16">Phytase A</fullName>
        <ecNumber evidence="4">3.1.3.8</ecNumber>
    </recommendedName>
    <alternativeName>
        <fullName evidence="17">Histidine acid phosphatase phyA</fullName>
    </alternativeName>
    <alternativeName>
        <fullName evidence="10">Myo-inositol hexakisphosphate phosphohydrolase A</fullName>
    </alternativeName>
    <alternativeName>
        <fullName evidence="9">Myo-inositol-hexaphosphate 3-phosphohydrolase A</fullName>
    </alternativeName>
</protein>
<feature type="chain" id="PRO_5026017472" description="Phytase A" evidence="20">
    <location>
        <begin position="19"/>
        <end position="474"/>
    </location>
</feature>
<comment type="subcellular location">
    <subcellularLocation>
        <location evidence="1">Secreted</location>
    </subcellularLocation>
</comment>
<dbReference type="OrthoDB" id="6509975at2759"/>
<dbReference type="Gene3D" id="3.40.50.1240">
    <property type="entry name" value="Phosphoglycerate mutase-like"/>
    <property type="match status" value="1"/>
</dbReference>
<evidence type="ECO:0000256" key="6">
    <source>
        <dbReference type="ARBA" id="ARBA00022801"/>
    </source>
</evidence>
<evidence type="ECO:0000256" key="14">
    <source>
        <dbReference type="ARBA" id="ARBA00043748"/>
    </source>
</evidence>
<comment type="similarity">
    <text evidence="2">Belongs to the histidine acid phosphatase family.</text>
</comment>
<evidence type="ECO:0000313" key="22">
    <source>
        <dbReference type="Proteomes" id="UP000799436"/>
    </source>
</evidence>
<evidence type="ECO:0000256" key="16">
    <source>
        <dbReference type="ARBA" id="ARBA00044106"/>
    </source>
</evidence>
<evidence type="ECO:0000256" key="20">
    <source>
        <dbReference type="SAM" id="SignalP"/>
    </source>
</evidence>
<feature type="disulfide bond" evidence="19">
    <location>
        <begin position="273"/>
        <end position="289"/>
    </location>
</feature>
<evidence type="ECO:0000313" key="21">
    <source>
        <dbReference type="EMBL" id="KAF2764588.1"/>
    </source>
</evidence>
<evidence type="ECO:0000256" key="8">
    <source>
        <dbReference type="ARBA" id="ARBA00023180"/>
    </source>
</evidence>
<keyword evidence="5" id="KW-0964">Secreted</keyword>
<gene>
    <name evidence="21" type="ORF">EJ03DRAFT_339661</name>
</gene>
<dbReference type="CDD" id="cd07061">
    <property type="entry name" value="HP_HAP_like"/>
    <property type="match status" value="1"/>
</dbReference>
<keyword evidence="8" id="KW-0325">Glycoprotein</keyword>
<dbReference type="PANTHER" id="PTHR20963:SF24">
    <property type="entry name" value="3-PHYTASE B"/>
    <property type="match status" value="1"/>
</dbReference>
<proteinExistence type="inferred from homology"/>
<name>A0A6G1KWP1_9PEZI</name>
<dbReference type="InterPro" id="IPR000560">
    <property type="entry name" value="His_Pase_clade-2"/>
</dbReference>
<evidence type="ECO:0000256" key="13">
    <source>
        <dbReference type="ARBA" id="ARBA00043721"/>
    </source>
</evidence>
<dbReference type="InterPro" id="IPR029033">
    <property type="entry name" value="His_PPase_superfam"/>
</dbReference>
<evidence type="ECO:0000256" key="19">
    <source>
        <dbReference type="PIRSR" id="PIRSR000894-2"/>
    </source>
</evidence>
<dbReference type="GO" id="GO:0003993">
    <property type="term" value="F:acid phosphatase activity"/>
    <property type="evidence" value="ECO:0007669"/>
    <property type="project" value="TreeGrafter"/>
</dbReference>
<feature type="active site" description="Proton donor" evidence="18">
    <location>
        <position position="369"/>
    </location>
</feature>
<dbReference type="PROSITE" id="PS00616">
    <property type="entry name" value="HIS_ACID_PHOSPHAT_1"/>
    <property type="match status" value="1"/>
</dbReference>
<evidence type="ECO:0000256" key="5">
    <source>
        <dbReference type="ARBA" id="ARBA00022525"/>
    </source>
</evidence>
<evidence type="ECO:0000256" key="4">
    <source>
        <dbReference type="ARBA" id="ARBA00012632"/>
    </source>
</evidence>
<dbReference type="Pfam" id="PF00328">
    <property type="entry name" value="His_Phos_2"/>
    <property type="match status" value="1"/>
</dbReference>
<evidence type="ECO:0000256" key="2">
    <source>
        <dbReference type="ARBA" id="ARBA00005375"/>
    </source>
</evidence>
<evidence type="ECO:0000256" key="3">
    <source>
        <dbReference type="ARBA" id="ARBA00011245"/>
    </source>
</evidence>
<dbReference type="EC" id="3.1.3.8" evidence="4"/>
<keyword evidence="7 19" id="KW-1015">Disulfide bond</keyword>
<comment type="catalytic activity">
    <reaction evidence="11">
        <text>1D-myo-inositol 1,2,5,6-tetrakisphosphate + H2O = 1D-myo-inositol 1,2,6-trisphosphate + phosphate</text>
        <dbReference type="Rhea" id="RHEA:77119"/>
        <dbReference type="ChEBI" id="CHEBI:15377"/>
        <dbReference type="ChEBI" id="CHEBI:43474"/>
        <dbReference type="ChEBI" id="CHEBI:195535"/>
        <dbReference type="ChEBI" id="CHEBI:195537"/>
    </reaction>
    <physiologicalReaction direction="left-to-right" evidence="11">
        <dbReference type="Rhea" id="RHEA:77120"/>
    </physiologicalReaction>
</comment>
<evidence type="ECO:0000256" key="1">
    <source>
        <dbReference type="ARBA" id="ARBA00004613"/>
    </source>
</evidence>
<evidence type="ECO:0000256" key="12">
    <source>
        <dbReference type="ARBA" id="ARBA00043675"/>
    </source>
</evidence>
<comment type="catalytic activity">
    <reaction evidence="14">
        <text>1D-myo-inositol 1,2,4,5,6-pentakisphosphate + H2O = 1D-myo-inositol 1,2,5,6-tetrakisphosphate + phosphate</text>
        <dbReference type="Rhea" id="RHEA:77115"/>
        <dbReference type="ChEBI" id="CHEBI:15377"/>
        <dbReference type="ChEBI" id="CHEBI:43474"/>
        <dbReference type="ChEBI" id="CHEBI:57798"/>
        <dbReference type="ChEBI" id="CHEBI:195535"/>
    </reaction>
    <physiologicalReaction direction="left-to-right" evidence="14">
        <dbReference type="Rhea" id="RHEA:77116"/>
    </physiologicalReaction>
</comment>
<dbReference type="PROSITE" id="PS00778">
    <property type="entry name" value="HIS_ACID_PHOSPHAT_2"/>
    <property type="match status" value="1"/>
</dbReference>
<evidence type="ECO:0000256" key="10">
    <source>
        <dbReference type="ARBA" id="ARBA00042300"/>
    </source>
</evidence>
<sequence>MAITLLALLGTVASIASAALASKSHWYGSWVNHPSGFCDTIEHGYQCRDNISHYWGQYSPYFSVPSKISDEVPDGCTVTFAQILSRHGARDPTASKTTSYNSTIVTLQSRVKNFTGPYAFLNDYEYTLGADELTAFGQQELISSGIKYYQRYENLARHLTPFVRSSGEARVVESAQNWTQGFHDAKLADWNSKHQDTAYPYPILVIPETDGENNTLNHDLCTVFENGPDSDIADNAQATWASVFVPPIQNRLNAGMPGANLTVTETIYLMDLCPFYTVASANGTISPFCDLFTEEEWHQYGYYETLNKFYGYSYGNPLGPTQGVGFANELIARLTNTRVHEGASTNSTLDENNATFSLGRKLYADFSHDNDLTAIFSALGLYNTTTLLPNTTLVEAPQANDYSAAWTVPFAARAYFEKLQCREHRDEMVRVIINDRVLPLAQCKGDEDGLCTLQSFIASLRFARNGGLWSSCFT</sequence>
<comment type="catalytic activity">
    <reaction evidence="13">
        <text>1D-myo-inositol 1,2,6-trisphosphate + H2O = 1D-myo-inositol 1,2-bisphosphate + phosphate</text>
        <dbReference type="Rhea" id="RHEA:77131"/>
        <dbReference type="ChEBI" id="CHEBI:15377"/>
        <dbReference type="ChEBI" id="CHEBI:43474"/>
        <dbReference type="ChEBI" id="CHEBI:195537"/>
        <dbReference type="ChEBI" id="CHEBI:195539"/>
    </reaction>
    <physiologicalReaction direction="left-to-right" evidence="13">
        <dbReference type="Rhea" id="RHEA:77132"/>
    </physiologicalReaction>
</comment>
<evidence type="ECO:0000256" key="7">
    <source>
        <dbReference type="ARBA" id="ARBA00023157"/>
    </source>
</evidence>
<evidence type="ECO:0000256" key="9">
    <source>
        <dbReference type="ARBA" id="ARBA00041857"/>
    </source>
</evidence>
<feature type="disulfide bond" evidence="19">
    <location>
        <begin position="443"/>
        <end position="451"/>
    </location>
</feature>
<comment type="catalytic activity">
    <reaction evidence="12">
        <text>1D-myo-inositol 1,2-bisphosphate + H2O = 1D-myo-inositol 2-phosphate + phosphate</text>
        <dbReference type="Rhea" id="RHEA:77135"/>
        <dbReference type="ChEBI" id="CHEBI:15377"/>
        <dbReference type="ChEBI" id="CHEBI:43474"/>
        <dbReference type="ChEBI" id="CHEBI:84142"/>
        <dbReference type="ChEBI" id="CHEBI:195539"/>
    </reaction>
    <physiologicalReaction direction="left-to-right" evidence="12">
        <dbReference type="Rhea" id="RHEA:77136"/>
    </physiologicalReaction>
</comment>
<dbReference type="AlphaFoldDB" id="A0A6G1KWP1"/>
<dbReference type="InterPro" id="IPR016274">
    <property type="entry name" value="Histidine_acid_Pase_euk"/>
</dbReference>
<feature type="signal peptide" evidence="20">
    <location>
        <begin position="1"/>
        <end position="18"/>
    </location>
</feature>
<dbReference type="Proteomes" id="UP000799436">
    <property type="component" value="Unassembled WGS sequence"/>
</dbReference>
<evidence type="ECO:0000256" key="15">
    <source>
        <dbReference type="ARBA" id="ARBA00043788"/>
    </source>
</evidence>
<dbReference type="GO" id="GO:0016158">
    <property type="term" value="F:inositol hexakisphosphate 3-phosphatase activity"/>
    <property type="evidence" value="ECO:0007669"/>
    <property type="project" value="UniProtKB-EC"/>
</dbReference>
<feature type="active site" description="Nucleophile" evidence="18">
    <location>
        <position position="87"/>
    </location>
</feature>
<dbReference type="PIRSF" id="PIRSF000894">
    <property type="entry name" value="Acid_phosphatase"/>
    <property type="match status" value="1"/>
</dbReference>
<dbReference type="InterPro" id="IPR033379">
    <property type="entry name" value="Acid_Pase_AS"/>
</dbReference>
<keyword evidence="20" id="KW-0732">Signal</keyword>
<evidence type="ECO:0000256" key="18">
    <source>
        <dbReference type="PIRSR" id="PIRSR000894-1"/>
    </source>
</evidence>
<evidence type="ECO:0000256" key="11">
    <source>
        <dbReference type="ARBA" id="ARBA00043670"/>
    </source>
</evidence>
<keyword evidence="6" id="KW-0378">Hydrolase</keyword>
<dbReference type="GO" id="GO:0005576">
    <property type="term" value="C:extracellular region"/>
    <property type="evidence" value="ECO:0007669"/>
    <property type="project" value="UniProtKB-SubCell"/>
</dbReference>
<feature type="disulfide bond" evidence="19">
    <location>
        <begin position="76"/>
        <end position="421"/>
    </location>
</feature>
<organism evidence="21 22">
    <name type="scientific">Teratosphaeria nubilosa</name>
    <dbReference type="NCBI Taxonomy" id="161662"/>
    <lineage>
        <taxon>Eukaryota</taxon>
        <taxon>Fungi</taxon>
        <taxon>Dikarya</taxon>
        <taxon>Ascomycota</taxon>
        <taxon>Pezizomycotina</taxon>
        <taxon>Dothideomycetes</taxon>
        <taxon>Dothideomycetidae</taxon>
        <taxon>Mycosphaerellales</taxon>
        <taxon>Teratosphaeriaceae</taxon>
        <taxon>Teratosphaeria</taxon>
    </lineage>
</organism>
<dbReference type="SUPFAM" id="SSF53254">
    <property type="entry name" value="Phosphoglycerate mutase-like"/>
    <property type="match status" value="1"/>
</dbReference>
<comment type="subunit">
    <text evidence="3">Monomer.</text>
</comment>
<comment type="catalytic activity">
    <reaction evidence="15">
        <text>1D-myo-inositol hexakisphosphate + H2O = 1D-myo-inositol 1,2,4,5,6-pentakisphosphate + phosphate</text>
        <dbReference type="Rhea" id="RHEA:16989"/>
        <dbReference type="ChEBI" id="CHEBI:15377"/>
        <dbReference type="ChEBI" id="CHEBI:43474"/>
        <dbReference type="ChEBI" id="CHEBI:57798"/>
        <dbReference type="ChEBI" id="CHEBI:58130"/>
        <dbReference type="EC" id="3.1.3.8"/>
    </reaction>
    <physiologicalReaction direction="left-to-right" evidence="15">
        <dbReference type="Rhea" id="RHEA:16990"/>
    </physiologicalReaction>
</comment>
<accession>A0A6G1KWP1</accession>